<evidence type="ECO:0000256" key="4">
    <source>
        <dbReference type="ARBA" id="ARBA00022692"/>
    </source>
</evidence>
<evidence type="ECO:0000256" key="2">
    <source>
        <dbReference type="ARBA" id="ARBA00009772"/>
    </source>
</evidence>
<keyword evidence="5 7" id="KW-1133">Transmembrane helix</keyword>
<dbReference type="OrthoDB" id="9807748at2"/>
<keyword evidence="3 7" id="KW-1003">Cell membrane</keyword>
<dbReference type="InterPro" id="IPR002010">
    <property type="entry name" value="T3SS_IM_R"/>
</dbReference>
<feature type="transmembrane region" description="Helical" evidence="7">
    <location>
        <begin position="247"/>
        <end position="267"/>
    </location>
</feature>
<evidence type="ECO:0000313" key="8">
    <source>
        <dbReference type="EMBL" id="EKT60898.1"/>
    </source>
</evidence>
<dbReference type="GO" id="GO:0006605">
    <property type="term" value="P:protein targeting"/>
    <property type="evidence" value="ECO:0007669"/>
    <property type="project" value="UniProtKB-UniRule"/>
</dbReference>
<evidence type="ECO:0000256" key="3">
    <source>
        <dbReference type="ARBA" id="ARBA00022475"/>
    </source>
</evidence>
<gene>
    <name evidence="8" type="ORF">OO7_02366</name>
</gene>
<dbReference type="PANTHER" id="PTHR30065">
    <property type="entry name" value="FLAGELLAR BIOSYNTHETIC PROTEIN FLIR"/>
    <property type="match status" value="1"/>
</dbReference>
<dbReference type="InterPro" id="IPR006304">
    <property type="entry name" value="T3SS_SpaR/YscT"/>
</dbReference>
<feature type="transmembrane region" description="Helical" evidence="7">
    <location>
        <begin position="12"/>
        <end position="37"/>
    </location>
</feature>
<evidence type="ECO:0000256" key="1">
    <source>
        <dbReference type="ARBA" id="ARBA00004651"/>
    </source>
</evidence>
<organism evidence="8 9">
    <name type="scientific">Providencia sneebia DSM 19967</name>
    <dbReference type="NCBI Taxonomy" id="1141660"/>
    <lineage>
        <taxon>Bacteria</taxon>
        <taxon>Pseudomonadati</taxon>
        <taxon>Pseudomonadota</taxon>
        <taxon>Gammaproteobacteria</taxon>
        <taxon>Enterobacterales</taxon>
        <taxon>Morganellaceae</taxon>
        <taxon>Providencia</taxon>
    </lineage>
</organism>
<keyword evidence="9" id="KW-1185">Reference proteome</keyword>
<name>K8WJY0_9GAMM</name>
<dbReference type="Pfam" id="PF01311">
    <property type="entry name" value="Bac_export_1"/>
    <property type="match status" value="1"/>
</dbReference>
<sequence>MNQTILTFYSSLYFSLQEILFTLVIAWGRIAPVLFFLPFLSNKLLNNGIIKNCITIYFILGLWPTISEHKMQWEIVTVIESLLYELVIGIVISLMLALPFMIANIIVEIIDTQRGETISSIIDPTIGTEASQFSVFISYIICVVFLSQDGLLVLVNIFYKSYQLLPFAVGFSQFNSLLLGEWINQMVIKGIILAIPILITLFISEVALGLYSRFCPQLNTFSLSLSIKSISAFIVFLLYFKNEVPVILINMIYLTPLYNIFILPNVFL</sequence>
<dbReference type="RefSeq" id="WP_008914356.1">
    <property type="nucleotide sequence ID" value="NZ_CM001773.1"/>
</dbReference>
<dbReference type="PRINTS" id="PR00953">
    <property type="entry name" value="TYPE3IMRPROT"/>
</dbReference>
<feature type="transmembrane region" description="Helical" evidence="7">
    <location>
        <begin position="136"/>
        <end position="158"/>
    </location>
</feature>
<protein>
    <submittedName>
        <fullName evidence="8">Type III secretion system protein BsaY</fullName>
    </submittedName>
</protein>
<dbReference type="NCBIfam" id="TIGR01401">
    <property type="entry name" value="fliR_like_III"/>
    <property type="match status" value="1"/>
</dbReference>
<feature type="transmembrane region" description="Helical" evidence="7">
    <location>
        <begin position="49"/>
        <end position="66"/>
    </location>
</feature>
<feature type="transmembrane region" description="Helical" evidence="7">
    <location>
        <begin position="190"/>
        <end position="211"/>
    </location>
</feature>
<evidence type="ECO:0000256" key="6">
    <source>
        <dbReference type="ARBA" id="ARBA00023136"/>
    </source>
</evidence>
<reference evidence="8 9" key="1">
    <citation type="journal article" date="2012" name="BMC Genomics">
        <title>Comparative genomics of bacteria in the genus Providencia isolated from wild Drosophila melanogaster.</title>
        <authorList>
            <person name="Galac M.R."/>
            <person name="Lazzaro B.P."/>
        </authorList>
    </citation>
    <scope>NUCLEOTIDE SEQUENCE [LARGE SCALE GENOMIC DNA]</scope>
    <source>
        <strain evidence="8 9">DSM 19967</strain>
    </source>
</reference>
<evidence type="ECO:0000256" key="5">
    <source>
        <dbReference type="ARBA" id="ARBA00022989"/>
    </source>
</evidence>
<dbReference type="Proteomes" id="UP000010290">
    <property type="component" value="Chromosome"/>
</dbReference>
<accession>K8WJY0</accession>
<comment type="subcellular location">
    <subcellularLocation>
        <location evidence="1 7">Cell membrane</location>
        <topology evidence="1 7">Multi-pass membrane protein</topology>
    </subcellularLocation>
</comment>
<dbReference type="HOGENOM" id="CLU_063626_0_3_6"/>
<keyword evidence="4 7" id="KW-0812">Transmembrane</keyword>
<comment type="caution">
    <text evidence="8">The sequence shown here is derived from an EMBL/GenBank/DDBJ whole genome shotgun (WGS) entry which is preliminary data.</text>
</comment>
<evidence type="ECO:0000256" key="7">
    <source>
        <dbReference type="RuleBase" id="RU362072"/>
    </source>
</evidence>
<dbReference type="GO" id="GO:0005886">
    <property type="term" value="C:plasma membrane"/>
    <property type="evidence" value="ECO:0007669"/>
    <property type="project" value="UniProtKB-SubCell"/>
</dbReference>
<keyword evidence="6 7" id="KW-0472">Membrane</keyword>
<evidence type="ECO:0000313" key="9">
    <source>
        <dbReference type="Proteomes" id="UP000010290"/>
    </source>
</evidence>
<proteinExistence type="inferred from homology"/>
<feature type="transmembrane region" description="Helical" evidence="7">
    <location>
        <begin position="86"/>
        <end position="107"/>
    </location>
</feature>
<feature type="transmembrane region" description="Helical" evidence="7">
    <location>
        <begin position="223"/>
        <end position="240"/>
    </location>
</feature>
<comment type="similarity">
    <text evidence="2 7">Belongs to the FliR/MopE/SpaR family.</text>
</comment>
<dbReference type="AlphaFoldDB" id="K8WJY0"/>
<dbReference type="PATRIC" id="fig|1141660.3.peg.473"/>
<dbReference type="EMBL" id="AKKN01000003">
    <property type="protein sequence ID" value="EKT60898.1"/>
    <property type="molecule type" value="Genomic_DNA"/>
</dbReference>
<dbReference type="PANTHER" id="PTHR30065:SF1">
    <property type="entry name" value="SURFACE PRESENTATION OF ANTIGENS PROTEIN SPAR"/>
    <property type="match status" value="1"/>
</dbReference>